<dbReference type="EMBL" id="GBRH01282544">
    <property type="protein sequence ID" value="JAD15351.1"/>
    <property type="molecule type" value="Transcribed_RNA"/>
</dbReference>
<proteinExistence type="predicted"/>
<protein>
    <submittedName>
        <fullName evidence="1">Uncharacterized protein</fullName>
    </submittedName>
</protein>
<accession>A0A0A8XP15</accession>
<evidence type="ECO:0000313" key="1">
    <source>
        <dbReference type="EMBL" id="JAD15351.1"/>
    </source>
</evidence>
<sequence length="34" mass="3819">MECLVAYKSQHPSYMDLAVAEIVTNTANHRIEAL</sequence>
<dbReference type="AlphaFoldDB" id="A0A0A8XP15"/>
<organism evidence="1">
    <name type="scientific">Arundo donax</name>
    <name type="common">Giant reed</name>
    <name type="synonym">Donax arundinaceus</name>
    <dbReference type="NCBI Taxonomy" id="35708"/>
    <lineage>
        <taxon>Eukaryota</taxon>
        <taxon>Viridiplantae</taxon>
        <taxon>Streptophyta</taxon>
        <taxon>Embryophyta</taxon>
        <taxon>Tracheophyta</taxon>
        <taxon>Spermatophyta</taxon>
        <taxon>Magnoliopsida</taxon>
        <taxon>Liliopsida</taxon>
        <taxon>Poales</taxon>
        <taxon>Poaceae</taxon>
        <taxon>PACMAD clade</taxon>
        <taxon>Arundinoideae</taxon>
        <taxon>Arundineae</taxon>
        <taxon>Arundo</taxon>
    </lineage>
</organism>
<name>A0A0A8XP15_ARUDO</name>
<reference evidence="1" key="2">
    <citation type="journal article" date="2015" name="Data Brief">
        <title>Shoot transcriptome of the giant reed, Arundo donax.</title>
        <authorList>
            <person name="Barrero R.A."/>
            <person name="Guerrero F.D."/>
            <person name="Moolhuijzen P."/>
            <person name="Goolsby J.A."/>
            <person name="Tidwell J."/>
            <person name="Bellgard S.E."/>
            <person name="Bellgard M.I."/>
        </authorList>
    </citation>
    <scope>NUCLEOTIDE SEQUENCE</scope>
    <source>
        <tissue evidence="1">Shoot tissue taken approximately 20 cm above the soil surface</tissue>
    </source>
</reference>
<reference evidence="1" key="1">
    <citation type="submission" date="2014-09" db="EMBL/GenBank/DDBJ databases">
        <authorList>
            <person name="Magalhaes I.L.F."/>
            <person name="Oliveira U."/>
            <person name="Santos F.R."/>
            <person name="Vidigal T.H.D.A."/>
            <person name="Brescovit A.D."/>
            <person name="Santos A.J."/>
        </authorList>
    </citation>
    <scope>NUCLEOTIDE SEQUENCE</scope>
    <source>
        <tissue evidence="1">Shoot tissue taken approximately 20 cm above the soil surface</tissue>
    </source>
</reference>